<protein>
    <submittedName>
        <fullName evidence="6">Dehydrogenase</fullName>
    </submittedName>
</protein>
<sequence>MTFRPLSLGELILTLTACFVILHTADAGPVMEELEARTHIVLLGNGLGSQMLDYGEFETRLHQAFPGHRLVVRNLCFEGDTATYRPRAGRNAPWAFPGAEKVSQGYPRHRGKGVEPSPNEWLEICQADIILGFFGYNESFKGPEGLRQFTAELEAWIEHSKAQSYNGEAPPRLVLVSPIAFENLSSQTNLPKSDRENANLILYAEAMAKVAARHGVGYVDLFHPTNSAMKTREGPFTLNGFLPNTRGNRLIADLLMEQLFGIAPAKEVDGELLKAVLEKNWMWRHDYRIVNGVHVYGRRRAPYGTVNYPPEIEKTRQLTANRDQAIWAQAQGKPFDLEAADAATRQLEPIETNFRRDIDFIGESDSIESFKMMDGFKIELFAAESDFTDLRNPINMSFDNRGRLWVCVSPSYPAYRPGDPKPDDKLIIFEDTDDDGKADKQTVFADGLHLPMGFELAADGVYVAQQPDLVLLQDRDGDGKADHREVVLRGFDPHDTHHSIGAFCVDPMGGLYMPEGIFLHSQVETAYGPRRNSWSGVWRYDPFDQRIERYSRSVYANPWGIAFDDWGQCYIADASPGTNWWGLPLSVRMPPGKYVGKTKQFAPKRARPTSGAEFISSRHFPEELQGGYMVNNVIGFHGTSIHNVREDGSGFTGEHRGDLLSSRDPNFRPVDLEFAPDGSLYILDWHNPLIGHMQHSTRDPKRDHDHGRIYRVTYPERPLVKPVKIAGASIDQLLKALEEPEIRTRYRARRELRKYSAEALLPKIQAWLEEKDTASPRYEHHLLEALWATAGSGKVDPELLDQALNASAHQVRAAAVDVVRFRKHTIPNHTGLLLKAASDSHPRVRLAAMVAASWLDNEDGAKIASAALEQSYDMWMTEAYEAALGTLQPYFRSLALKGALKATGNSRTRAFLEGRLSINEERKKKAPEPKLPPEELALFRHGKEVYAREAHCVTCHGEDGKGTDIYPPLTPNAWVRGDDERLIKIALKGLWGPINVADKTYDPGNGVPPMTAFEHLLDDRELAAVLTYVRHSFGNKGPSIKPEQVEKVRAETKDKQSYYLVEEILEEHPIP</sequence>
<feature type="domain" description="Cytochrome c" evidence="5">
    <location>
        <begin position="937"/>
        <end position="1033"/>
    </location>
</feature>
<evidence type="ECO:0000313" key="7">
    <source>
        <dbReference type="Proteomes" id="UP000247099"/>
    </source>
</evidence>
<dbReference type="InterPro" id="IPR009056">
    <property type="entry name" value="Cyt_c-like_dom"/>
</dbReference>
<dbReference type="Pfam" id="PF23500">
    <property type="entry name" value="DUF7133"/>
    <property type="match status" value="2"/>
</dbReference>
<dbReference type="Gene3D" id="1.25.10.10">
    <property type="entry name" value="Leucine-rich Repeat Variant"/>
    <property type="match status" value="1"/>
</dbReference>
<evidence type="ECO:0000256" key="4">
    <source>
        <dbReference type="PROSITE-ProRule" id="PRU00433"/>
    </source>
</evidence>
<proteinExistence type="predicted"/>
<keyword evidence="2 4" id="KW-0479">Metal-binding</keyword>
<dbReference type="SUPFAM" id="SSF63829">
    <property type="entry name" value="Calcium-dependent phosphotriesterase"/>
    <property type="match status" value="1"/>
</dbReference>
<dbReference type="GO" id="GO:0020037">
    <property type="term" value="F:heme binding"/>
    <property type="evidence" value="ECO:0007669"/>
    <property type="project" value="InterPro"/>
</dbReference>
<dbReference type="OrthoDB" id="9773456at2"/>
<dbReference type="PROSITE" id="PS51007">
    <property type="entry name" value="CYTC"/>
    <property type="match status" value="1"/>
</dbReference>
<dbReference type="InterPro" id="IPR036514">
    <property type="entry name" value="SGNH_hydro_sf"/>
</dbReference>
<dbReference type="InterPro" id="IPR016024">
    <property type="entry name" value="ARM-type_fold"/>
</dbReference>
<dbReference type="InterPro" id="IPR011989">
    <property type="entry name" value="ARM-like"/>
</dbReference>
<dbReference type="GO" id="GO:0046872">
    <property type="term" value="F:metal ion binding"/>
    <property type="evidence" value="ECO:0007669"/>
    <property type="project" value="UniProtKB-KW"/>
</dbReference>
<name>A0A317ZIJ5_9BACT</name>
<reference evidence="6 7" key="1">
    <citation type="submission" date="2018-05" db="EMBL/GenBank/DDBJ databases">
        <title>Coraliomargarita sinensis sp. nov., isolated from a marine solar saltern.</title>
        <authorList>
            <person name="Zhou L.Y."/>
        </authorList>
    </citation>
    <scope>NUCLEOTIDE SEQUENCE [LARGE SCALE GENOMIC DNA]</scope>
    <source>
        <strain evidence="6 7">WN38</strain>
    </source>
</reference>
<organism evidence="6 7">
    <name type="scientific">Coraliomargarita sinensis</name>
    <dbReference type="NCBI Taxonomy" id="2174842"/>
    <lineage>
        <taxon>Bacteria</taxon>
        <taxon>Pseudomonadati</taxon>
        <taxon>Verrucomicrobiota</taxon>
        <taxon>Opitutia</taxon>
        <taxon>Puniceicoccales</taxon>
        <taxon>Coraliomargaritaceae</taxon>
        <taxon>Coraliomargarita</taxon>
    </lineage>
</organism>
<dbReference type="EMBL" id="QHJQ01000011">
    <property type="protein sequence ID" value="PXA03201.1"/>
    <property type="molecule type" value="Genomic_DNA"/>
</dbReference>
<evidence type="ECO:0000259" key="5">
    <source>
        <dbReference type="PROSITE" id="PS51007"/>
    </source>
</evidence>
<dbReference type="Proteomes" id="UP000247099">
    <property type="component" value="Unassembled WGS sequence"/>
</dbReference>
<dbReference type="RefSeq" id="WP_110131982.1">
    <property type="nucleotide sequence ID" value="NZ_QHJQ01000011.1"/>
</dbReference>
<dbReference type="InterPro" id="IPR036909">
    <property type="entry name" value="Cyt_c-like_dom_sf"/>
</dbReference>
<evidence type="ECO:0000256" key="2">
    <source>
        <dbReference type="ARBA" id="ARBA00022723"/>
    </source>
</evidence>
<dbReference type="SUPFAM" id="SSF48371">
    <property type="entry name" value="ARM repeat"/>
    <property type="match status" value="1"/>
</dbReference>
<keyword evidence="7" id="KW-1185">Reference proteome</keyword>
<dbReference type="Pfam" id="PF00034">
    <property type="entry name" value="Cytochrom_C"/>
    <property type="match status" value="1"/>
</dbReference>
<dbReference type="SUPFAM" id="SSF52266">
    <property type="entry name" value="SGNH hydrolase"/>
    <property type="match status" value="1"/>
</dbReference>
<evidence type="ECO:0000256" key="3">
    <source>
        <dbReference type="ARBA" id="ARBA00023004"/>
    </source>
</evidence>
<dbReference type="SUPFAM" id="SSF46626">
    <property type="entry name" value="Cytochrome c"/>
    <property type="match status" value="1"/>
</dbReference>
<dbReference type="CDD" id="cd01834">
    <property type="entry name" value="SGNH_hydrolase_like_2"/>
    <property type="match status" value="1"/>
</dbReference>
<gene>
    <name evidence="6" type="ORF">DDZ13_13335</name>
</gene>
<dbReference type="InterPro" id="IPR055557">
    <property type="entry name" value="DUF7133"/>
</dbReference>
<evidence type="ECO:0000313" key="6">
    <source>
        <dbReference type="EMBL" id="PXA03201.1"/>
    </source>
</evidence>
<comment type="caution">
    <text evidence="6">The sequence shown here is derived from an EMBL/GenBank/DDBJ whole genome shotgun (WGS) entry which is preliminary data.</text>
</comment>
<dbReference type="InterPro" id="IPR011042">
    <property type="entry name" value="6-blade_b-propeller_TolB-like"/>
</dbReference>
<dbReference type="NCBIfam" id="TIGR02604">
    <property type="entry name" value="Piru_Ver_Nterm"/>
    <property type="match status" value="1"/>
</dbReference>
<dbReference type="Gene3D" id="1.10.760.10">
    <property type="entry name" value="Cytochrome c-like domain"/>
    <property type="match status" value="1"/>
</dbReference>
<accession>A0A317ZIJ5</accession>
<evidence type="ECO:0000256" key="1">
    <source>
        <dbReference type="ARBA" id="ARBA00022617"/>
    </source>
</evidence>
<dbReference type="Gene3D" id="2.120.10.30">
    <property type="entry name" value="TolB, C-terminal domain"/>
    <property type="match status" value="1"/>
</dbReference>
<dbReference type="AlphaFoldDB" id="A0A317ZIJ5"/>
<keyword evidence="3 4" id="KW-0408">Iron</keyword>
<dbReference type="GO" id="GO:0016788">
    <property type="term" value="F:hydrolase activity, acting on ester bonds"/>
    <property type="evidence" value="ECO:0007669"/>
    <property type="project" value="UniProtKB-ARBA"/>
</dbReference>
<dbReference type="Gene3D" id="3.40.50.1110">
    <property type="entry name" value="SGNH hydrolase"/>
    <property type="match status" value="1"/>
</dbReference>
<dbReference type="GO" id="GO:0009055">
    <property type="term" value="F:electron transfer activity"/>
    <property type="evidence" value="ECO:0007669"/>
    <property type="project" value="InterPro"/>
</dbReference>
<dbReference type="PANTHER" id="PTHR33546:SF1">
    <property type="entry name" value="LARGE, MULTIFUNCTIONAL SECRETED PROTEIN"/>
    <property type="match status" value="1"/>
</dbReference>
<dbReference type="PANTHER" id="PTHR33546">
    <property type="entry name" value="LARGE, MULTIFUNCTIONAL SECRETED PROTEIN-RELATED"/>
    <property type="match status" value="1"/>
</dbReference>
<dbReference type="InParanoid" id="A0A317ZIJ5"/>
<keyword evidence="1 4" id="KW-0349">Heme</keyword>
<dbReference type="InterPro" id="IPR013428">
    <property type="entry name" value="Membrane-bound_put_N"/>
</dbReference>